<protein>
    <submittedName>
        <fullName evidence="2">Zinc-binding oxidoreductase</fullName>
    </submittedName>
</protein>
<dbReference type="CDD" id="cd08267">
    <property type="entry name" value="MDR1"/>
    <property type="match status" value="1"/>
</dbReference>
<gene>
    <name evidence="2" type="ORF">KFL_000090540</name>
</gene>
<accession>A0A1Y1HQV4</accession>
<keyword evidence="3" id="KW-1185">Reference proteome</keyword>
<dbReference type="InterPro" id="IPR011032">
    <property type="entry name" value="GroES-like_sf"/>
</dbReference>
<dbReference type="SUPFAM" id="SSF50129">
    <property type="entry name" value="GroES-like"/>
    <property type="match status" value="1"/>
</dbReference>
<dbReference type="InterPro" id="IPR020843">
    <property type="entry name" value="ER"/>
</dbReference>
<dbReference type="AlphaFoldDB" id="A0A1Y1HQV4"/>
<evidence type="ECO:0000313" key="3">
    <source>
        <dbReference type="Proteomes" id="UP000054558"/>
    </source>
</evidence>
<dbReference type="GO" id="GO:0016491">
    <property type="term" value="F:oxidoreductase activity"/>
    <property type="evidence" value="ECO:0007669"/>
    <property type="project" value="InterPro"/>
</dbReference>
<dbReference type="InterPro" id="IPR036291">
    <property type="entry name" value="NAD(P)-bd_dom_sf"/>
</dbReference>
<dbReference type="EMBL" id="DF236958">
    <property type="protein sequence ID" value="GAQ78208.1"/>
    <property type="molecule type" value="Genomic_DNA"/>
</dbReference>
<dbReference type="Pfam" id="PF08240">
    <property type="entry name" value="ADH_N"/>
    <property type="match status" value="1"/>
</dbReference>
<dbReference type="Gene3D" id="3.40.50.720">
    <property type="entry name" value="NAD(P)-binding Rossmann-like Domain"/>
    <property type="match status" value="1"/>
</dbReference>
<evidence type="ECO:0000259" key="1">
    <source>
        <dbReference type="SMART" id="SM00829"/>
    </source>
</evidence>
<sequence length="332" mass="35102">MAAVPEKMKAWQYVQYGGGAGSLELVDKPVPRPGPDEILLKIHASSVNPVDWKIQSGALKAVIWIKLPMVPGTDFAGTVAAVGSNIAGFSVGDRILAKVDVYHQGAFAEYGVIDTKTIARLPPGVSFEDAAGLPVAAMTALQGLIKGGLSFPKGTGRVLVQAASGGVGHYAVQLAKYAGAHVTATASTGNIDLVKSLGADEVLDYKKLADPANPFQSASKQPYDVILHCTSKEEPWDHWQKVLAKHGKVVSFTPGASYIARSALQAATFSKQRLIPLILSANSKDLQTLVDLVGDKKLKTVIDSKYPLSEAKKAWERSIDGHSVGKVVVVAE</sequence>
<dbReference type="PANTHER" id="PTHR44013">
    <property type="entry name" value="ZINC-TYPE ALCOHOL DEHYDROGENASE-LIKE PROTEIN C16A3.02C"/>
    <property type="match status" value="1"/>
</dbReference>
<name>A0A1Y1HQV4_KLENI</name>
<proteinExistence type="predicted"/>
<dbReference type="STRING" id="105231.A0A1Y1HQV4"/>
<dbReference type="OrthoDB" id="48317at2759"/>
<dbReference type="OMA" id="AWEKSMG"/>
<feature type="domain" description="Enoyl reductase (ER)" evidence="1">
    <location>
        <begin position="18"/>
        <end position="329"/>
    </location>
</feature>
<dbReference type="Pfam" id="PF13602">
    <property type="entry name" value="ADH_zinc_N_2"/>
    <property type="match status" value="1"/>
</dbReference>
<dbReference type="InterPro" id="IPR013154">
    <property type="entry name" value="ADH-like_N"/>
</dbReference>
<dbReference type="SMART" id="SM00829">
    <property type="entry name" value="PKS_ER"/>
    <property type="match status" value="1"/>
</dbReference>
<dbReference type="PANTHER" id="PTHR44013:SF1">
    <property type="entry name" value="ZINC-TYPE ALCOHOL DEHYDROGENASE-LIKE PROTEIN C16A3.02C"/>
    <property type="match status" value="1"/>
</dbReference>
<dbReference type="Gene3D" id="3.90.180.10">
    <property type="entry name" value="Medium-chain alcohol dehydrogenases, catalytic domain"/>
    <property type="match status" value="1"/>
</dbReference>
<dbReference type="InterPro" id="IPR052733">
    <property type="entry name" value="Chloroplast_QOR"/>
</dbReference>
<evidence type="ECO:0000313" key="2">
    <source>
        <dbReference type="EMBL" id="GAQ78208.1"/>
    </source>
</evidence>
<dbReference type="SUPFAM" id="SSF51735">
    <property type="entry name" value="NAD(P)-binding Rossmann-fold domains"/>
    <property type="match status" value="1"/>
</dbReference>
<dbReference type="Proteomes" id="UP000054558">
    <property type="component" value="Unassembled WGS sequence"/>
</dbReference>
<reference evidence="2 3" key="1">
    <citation type="journal article" date="2014" name="Nat. Commun.">
        <title>Klebsormidium flaccidum genome reveals primary factors for plant terrestrial adaptation.</title>
        <authorList>
            <person name="Hori K."/>
            <person name="Maruyama F."/>
            <person name="Fujisawa T."/>
            <person name="Togashi T."/>
            <person name="Yamamoto N."/>
            <person name="Seo M."/>
            <person name="Sato S."/>
            <person name="Yamada T."/>
            <person name="Mori H."/>
            <person name="Tajima N."/>
            <person name="Moriyama T."/>
            <person name="Ikeuchi M."/>
            <person name="Watanabe M."/>
            <person name="Wada H."/>
            <person name="Kobayashi K."/>
            <person name="Saito M."/>
            <person name="Masuda T."/>
            <person name="Sasaki-Sekimoto Y."/>
            <person name="Mashiguchi K."/>
            <person name="Awai K."/>
            <person name="Shimojima M."/>
            <person name="Masuda S."/>
            <person name="Iwai M."/>
            <person name="Nobusawa T."/>
            <person name="Narise T."/>
            <person name="Kondo S."/>
            <person name="Saito H."/>
            <person name="Sato R."/>
            <person name="Murakawa M."/>
            <person name="Ihara Y."/>
            <person name="Oshima-Yamada Y."/>
            <person name="Ohtaka K."/>
            <person name="Satoh M."/>
            <person name="Sonobe K."/>
            <person name="Ishii M."/>
            <person name="Ohtani R."/>
            <person name="Kanamori-Sato M."/>
            <person name="Honoki R."/>
            <person name="Miyazaki D."/>
            <person name="Mochizuki H."/>
            <person name="Umetsu J."/>
            <person name="Higashi K."/>
            <person name="Shibata D."/>
            <person name="Kamiya Y."/>
            <person name="Sato N."/>
            <person name="Nakamura Y."/>
            <person name="Tabata S."/>
            <person name="Ida S."/>
            <person name="Kurokawa K."/>
            <person name="Ohta H."/>
        </authorList>
    </citation>
    <scope>NUCLEOTIDE SEQUENCE [LARGE SCALE GENOMIC DNA]</scope>
    <source>
        <strain evidence="2 3">NIES-2285</strain>
    </source>
</reference>
<organism evidence="2 3">
    <name type="scientific">Klebsormidium nitens</name>
    <name type="common">Green alga</name>
    <name type="synonym">Ulothrix nitens</name>
    <dbReference type="NCBI Taxonomy" id="105231"/>
    <lineage>
        <taxon>Eukaryota</taxon>
        <taxon>Viridiplantae</taxon>
        <taxon>Streptophyta</taxon>
        <taxon>Klebsormidiophyceae</taxon>
        <taxon>Klebsormidiales</taxon>
        <taxon>Klebsormidiaceae</taxon>
        <taxon>Klebsormidium</taxon>
    </lineage>
</organism>